<evidence type="ECO:0000256" key="5">
    <source>
        <dbReference type="RuleBase" id="RU003707"/>
    </source>
</evidence>
<comment type="similarity">
    <text evidence="1 5">Belongs to the enoyl-CoA hydratase/isomerase family.</text>
</comment>
<name>A0ABY5WCL9_9ACTN</name>
<evidence type="ECO:0000256" key="3">
    <source>
        <dbReference type="ARBA" id="ARBA00023709"/>
    </source>
</evidence>
<dbReference type="InterPro" id="IPR018376">
    <property type="entry name" value="Enoyl-CoA_hyd/isom_CS"/>
</dbReference>
<gene>
    <name evidence="6" type="ORF">Dfulv_22610</name>
</gene>
<organism evidence="6 7">
    <name type="scientific">Dactylosporangium fulvum</name>
    <dbReference type="NCBI Taxonomy" id="53359"/>
    <lineage>
        <taxon>Bacteria</taxon>
        <taxon>Bacillati</taxon>
        <taxon>Actinomycetota</taxon>
        <taxon>Actinomycetes</taxon>
        <taxon>Micromonosporales</taxon>
        <taxon>Micromonosporaceae</taxon>
        <taxon>Dactylosporangium</taxon>
    </lineage>
</organism>
<dbReference type="Gene3D" id="1.10.12.10">
    <property type="entry name" value="Lyase 2-enoyl-coa Hydratase, Chain A, domain 2"/>
    <property type="match status" value="1"/>
</dbReference>
<evidence type="ECO:0000313" key="6">
    <source>
        <dbReference type="EMBL" id="UWP86881.1"/>
    </source>
</evidence>
<dbReference type="EMBL" id="CP073720">
    <property type="protein sequence ID" value="UWP86881.1"/>
    <property type="molecule type" value="Genomic_DNA"/>
</dbReference>
<sequence>MPVHRERRGRVVLLTIDRPQRRNSLDHATLDQVSSGLRAAAADPEVRVVVLTATGERAFSAGLDLKAVAEAGMPDPATSPLHLLRGGFPLPVLAAINGPAVGGGFELALACDLRVAAEHAYFALPEVALGIAATEGGTELPLRIPLAVALEIGLTGDKLSAARAYELGLVNRVVPGPEVLATAIALAERIAEHSPEAVRTTKDLMYRSIAIDQATLRARAREATAGLLAGRDAAEGMAAFVEKRAPRWAALQHDQPSDR</sequence>
<keyword evidence="2" id="KW-0456">Lyase</keyword>
<dbReference type="PANTHER" id="PTHR11941:SF54">
    <property type="entry name" value="ENOYL-COA HYDRATASE, MITOCHONDRIAL"/>
    <property type="match status" value="1"/>
</dbReference>
<dbReference type="InterPro" id="IPR029045">
    <property type="entry name" value="ClpP/crotonase-like_dom_sf"/>
</dbReference>
<dbReference type="Pfam" id="PF00378">
    <property type="entry name" value="ECH_1"/>
    <property type="match status" value="1"/>
</dbReference>
<dbReference type="PANTHER" id="PTHR11941">
    <property type="entry name" value="ENOYL-COA HYDRATASE-RELATED"/>
    <property type="match status" value="1"/>
</dbReference>
<dbReference type="InterPro" id="IPR014748">
    <property type="entry name" value="Enoyl-CoA_hydra_C"/>
</dbReference>
<dbReference type="RefSeq" id="WP_259866501.1">
    <property type="nucleotide sequence ID" value="NZ_BAAAST010000015.1"/>
</dbReference>
<evidence type="ECO:0000256" key="4">
    <source>
        <dbReference type="ARBA" id="ARBA00023717"/>
    </source>
</evidence>
<evidence type="ECO:0000256" key="1">
    <source>
        <dbReference type="ARBA" id="ARBA00005254"/>
    </source>
</evidence>
<evidence type="ECO:0000313" key="7">
    <source>
        <dbReference type="Proteomes" id="UP001059617"/>
    </source>
</evidence>
<dbReference type="SUPFAM" id="SSF52096">
    <property type="entry name" value="ClpP/crotonase"/>
    <property type="match status" value="1"/>
</dbReference>
<accession>A0ABY5WCL9</accession>
<proteinExistence type="inferred from homology"/>
<reference evidence="6" key="1">
    <citation type="submission" date="2021-04" db="EMBL/GenBank/DDBJ databases">
        <authorList>
            <person name="Hartkoorn R.C."/>
            <person name="Beaudoing E."/>
            <person name="Hot D."/>
        </authorList>
    </citation>
    <scope>NUCLEOTIDE SEQUENCE</scope>
    <source>
        <strain evidence="6">NRRL B-16292</strain>
    </source>
</reference>
<protein>
    <submittedName>
        <fullName evidence="6">Enoyl-CoA hydratase-related protein</fullName>
    </submittedName>
</protein>
<dbReference type="PROSITE" id="PS00166">
    <property type="entry name" value="ENOYL_COA_HYDRATASE"/>
    <property type="match status" value="1"/>
</dbReference>
<reference evidence="6" key="2">
    <citation type="submission" date="2022-09" db="EMBL/GenBank/DDBJ databases">
        <title>Biosynthetic gene clusters of Dactylosporangioum fulvum.</title>
        <authorList>
            <person name="Caradec T."/>
        </authorList>
    </citation>
    <scope>NUCLEOTIDE SEQUENCE</scope>
    <source>
        <strain evidence="6">NRRL B-16292</strain>
    </source>
</reference>
<keyword evidence="7" id="KW-1185">Reference proteome</keyword>
<comment type="catalytic activity">
    <reaction evidence="4">
        <text>a 4-saturated-(3S)-3-hydroxyacyl-CoA = a (3E)-enoyl-CoA + H2O</text>
        <dbReference type="Rhea" id="RHEA:20724"/>
        <dbReference type="ChEBI" id="CHEBI:15377"/>
        <dbReference type="ChEBI" id="CHEBI:58521"/>
        <dbReference type="ChEBI" id="CHEBI:137480"/>
        <dbReference type="EC" id="4.2.1.17"/>
    </reaction>
</comment>
<dbReference type="Proteomes" id="UP001059617">
    <property type="component" value="Chromosome"/>
</dbReference>
<dbReference type="Gene3D" id="3.90.226.10">
    <property type="entry name" value="2-enoyl-CoA Hydratase, Chain A, domain 1"/>
    <property type="match status" value="1"/>
</dbReference>
<dbReference type="InterPro" id="IPR001753">
    <property type="entry name" value="Enoyl-CoA_hydra/iso"/>
</dbReference>
<comment type="catalytic activity">
    <reaction evidence="3">
        <text>a (3S)-3-hydroxyacyl-CoA = a (2E)-enoyl-CoA + H2O</text>
        <dbReference type="Rhea" id="RHEA:16105"/>
        <dbReference type="ChEBI" id="CHEBI:15377"/>
        <dbReference type="ChEBI" id="CHEBI:57318"/>
        <dbReference type="ChEBI" id="CHEBI:58856"/>
        <dbReference type="EC" id="4.2.1.17"/>
    </reaction>
</comment>
<evidence type="ECO:0000256" key="2">
    <source>
        <dbReference type="ARBA" id="ARBA00023239"/>
    </source>
</evidence>
<dbReference type="CDD" id="cd06558">
    <property type="entry name" value="crotonase-like"/>
    <property type="match status" value="1"/>
</dbReference>